<protein>
    <submittedName>
        <fullName evidence="1">Uncharacterized protein</fullName>
    </submittedName>
</protein>
<reference evidence="1" key="1">
    <citation type="journal article" date="2011" name="Environ. Microbiol.">
        <title>Time-series analyses of Monterey Bay coastal microbial picoplankton using a 'genome proxy' microarray.</title>
        <authorList>
            <person name="Rich V.I."/>
            <person name="Pham V.D."/>
            <person name="Eppley J."/>
            <person name="Shi Y."/>
            <person name="DeLong E.F."/>
        </authorList>
    </citation>
    <scope>NUCLEOTIDE SEQUENCE</scope>
</reference>
<dbReference type="AlphaFoldDB" id="E0XV25"/>
<sequence length="40" mass="4378">MSQIIALASVLLGSFCLTNVRRLSEVWSLLCLSIKLKTGL</sequence>
<dbReference type="EMBL" id="GU474885">
    <property type="protein sequence ID" value="ADI18266.1"/>
    <property type="molecule type" value="Genomic_DNA"/>
</dbReference>
<evidence type="ECO:0000313" key="1">
    <source>
        <dbReference type="EMBL" id="ADI18266.1"/>
    </source>
</evidence>
<proteinExistence type="predicted"/>
<accession>E0XV25</accession>
<name>E0XV25_9GAMM</name>
<organism evidence="1">
    <name type="scientific">uncultured Chromatiales bacterium HF0200_41F04</name>
    <dbReference type="NCBI Taxonomy" id="710740"/>
    <lineage>
        <taxon>Bacteria</taxon>
        <taxon>Pseudomonadati</taxon>
        <taxon>Pseudomonadota</taxon>
        <taxon>Gammaproteobacteria</taxon>
        <taxon>Chromatiales</taxon>
        <taxon>environmental samples</taxon>
    </lineage>
</organism>